<protein>
    <submittedName>
        <fullName evidence="2">NAD-dependent epimerase/dehydratase family protein</fullName>
    </submittedName>
</protein>
<sequence>MSARRVVVTGGCGFVGSHLVERLVARGDEVTVFDGAPYPADMDDDVRGQARHVRGDIRDADALAGAIRPGTDAVYHLAAVVGVDQYLARPLDVIDVNFTGTRNVLEAAARAGAKVVAASTSEVYGKNPVVPWSEDGDRVLGPTTADRWTYSTSKALAEHMTFAFARQHGLEATVVRYFNVYGARQRPAYIVSRTVHRVLNGLAPVVYDQGLQTRCFTHVSDCVEGTVLAAEKPSAVGGVFNIGSMDETTVGEAVRLVAELAGSDRAVIEVDTKDRLGPAYEDLLRRVPDNSRARNELGWTCGTSLRDGLADTIAWARAHPWWLALPDNGAL</sequence>
<dbReference type="Proteomes" id="UP001164963">
    <property type="component" value="Chromosome"/>
</dbReference>
<name>A0ABY6Q1Q1_9ACTN</name>
<evidence type="ECO:0000313" key="3">
    <source>
        <dbReference type="Proteomes" id="UP001164963"/>
    </source>
</evidence>
<dbReference type="Gene3D" id="3.40.50.720">
    <property type="entry name" value="NAD(P)-binding Rossmann-like Domain"/>
    <property type="match status" value="1"/>
</dbReference>
<dbReference type="PANTHER" id="PTHR43245">
    <property type="entry name" value="BIFUNCTIONAL POLYMYXIN RESISTANCE PROTEIN ARNA"/>
    <property type="match status" value="1"/>
</dbReference>
<dbReference type="PANTHER" id="PTHR43245:SF13">
    <property type="entry name" value="UDP-D-APIOSE_UDP-D-XYLOSE SYNTHASE 2"/>
    <property type="match status" value="1"/>
</dbReference>
<dbReference type="Pfam" id="PF01370">
    <property type="entry name" value="Epimerase"/>
    <property type="match status" value="1"/>
</dbReference>
<gene>
    <name evidence="2" type="ORF">NEH16_32080</name>
</gene>
<organism evidence="2 3">
    <name type="scientific">Streptomyces drozdowiczii</name>
    <dbReference type="NCBI Taxonomy" id="202862"/>
    <lineage>
        <taxon>Bacteria</taxon>
        <taxon>Bacillati</taxon>
        <taxon>Actinomycetota</taxon>
        <taxon>Actinomycetes</taxon>
        <taxon>Kitasatosporales</taxon>
        <taxon>Streptomycetaceae</taxon>
        <taxon>Streptomyces</taxon>
    </lineage>
</organism>
<proteinExistence type="predicted"/>
<dbReference type="InterPro" id="IPR050177">
    <property type="entry name" value="Lipid_A_modif_metabolic_enz"/>
</dbReference>
<dbReference type="EMBL" id="CP098740">
    <property type="protein sequence ID" value="UZK58103.1"/>
    <property type="molecule type" value="Genomic_DNA"/>
</dbReference>
<evidence type="ECO:0000313" key="2">
    <source>
        <dbReference type="EMBL" id="UZK58103.1"/>
    </source>
</evidence>
<feature type="domain" description="NAD-dependent epimerase/dehydratase" evidence="1">
    <location>
        <begin position="6"/>
        <end position="243"/>
    </location>
</feature>
<reference evidence="2" key="1">
    <citation type="journal article" date="2022" name="Front. Microbiol.">
        <title>Mirubactin C rescues the lethal effect of cell wall biosynthesis mutations in Bacillus subtilis.</title>
        <authorList>
            <person name="Kepplinger B."/>
            <person name="Wen X."/>
            <person name="Tyler A.R."/>
            <person name="Kim B.Y."/>
            <person name="Brown J."/>
            <person name="Banks P."/>
            <person name="Dashti Y."/>
            <person name="Mackenzie E.S."/>
            <person name="Wills C."/>
            <person name="Kawai Y."/>
            <person name="Waldron K.J."/>
            <person name="Allenby N.E.E."/>
            <person name="Wu L.J."/>
            <person name="Hall M.J."/>
            <person name="Errington J."/>
        </authorList>
    </citation>
    <scope>NUCLEOTIDE SEQUENCE</scope>
    <source>
        <strain evidence="2">MDA8-470</strain>
    </source>
</reference>
<evidence type="ECO:0000259" key="1">
    <source>
        <dbReference type="Pfam" id="PF01370"/>
    </source>
</evidence>
<keyword evidence="3" id="KW-1185">Reference proteome</keyword>
<dbReference type="SUPFAM" id="SSF51735">
    <property type="entry name" value="NAD(P)-binding Rossmann-fold domains"/>
    <property type="match status" value="1"/>
</dbReference>
<dbReference type="InterPro" id="IPR001509">
    <property type="entry name" value="Epimerase_deHydtase"/>
</dbReference>
<dbReference type="InterPro" id="IPR036291">
    <property type="entry name" value="NAD(P)-bd_dom_sf"/>
</dbReference>
<dbReference type="RefSeq" id="WP_265546644.1">
    <property type="nucleotide sequence ID" value="NZ_CP098740.1"/>
</dbReference>
<accession>A0ABY6Q1Q1</accession>